<comment type="caution">
    <text evidence="3">The sequence shown here is derived from an EMBL/GenBank/DDBJ whole genome shotgun (WGS) entry which is preliminary data.</text>
</comment>
<name>A0A4Z2EAP1_9TELE</name>
<dbReference type="Proteomes" id="UP000314294">
    <property type="component" value="Unassembled WGS sequence"/>
</dbReference>
<proteinExistence type="predicted"/>
<feature type="compositionally biased region" description="Pro residues" evidence="2">
    <location>
        <begin position="85"/>
        <end position="95"/>
    </location>
</feature>
<keyword evidence="1" id="KW-0175">Coiled coil</keyword>
<organism evidence="3 4">
    <name type="scientific">Liparis tanakae</name>
    <name type="common">Tanaka's snailfish</name>
    <dbReference type="NCBI Taxonomy" id="230148"/>
    <lineage>
        <taxon>Eukaryota</taxon>
        <taxon>Metazoa</taxon>
        <taxon>Chordata</taxon>
        <taxon>Craniata</taxon>
        <taxon>Vertebrata</taxon>
        <taxon>Euteleostomi</taxon>
        <taxon>Actinopterygii</taxon>
        <taxon>Neopterygii</taxon>
        <taxon>Teleostei</taxon>
        <taxon>Neoteleostei</taxon>
        <taxon>Acanthomorphata</taxon>
        <taxon>Eupercaria</taxon>
        <taxon>Perciformes</taxon>
        <taxon>Cottioidei</taxon>
        <taxon>Cottales</taxon>
        <taxon>Liparidae</taxon>
        <taxon>Liparis</taxon>
    </lineage>
</organism>
<protein>
    <submittedName>
        <fullName evidence="3">Uncharacterized protein</fullName>
    </submittedName>
</protein>
<evidence type="ECO:0000256" key="2">
    <source>
        <dbReference type="SAM" id="MobiDB-lite"/>
    </source>
</evidence>
<evidence type="ECO:0000256" key="1">
    <source>
        <dbReference type="SAM" id="Coils"/>
    </source>
</evidence>
<gene>
    <name evidence="3" type="ORF">EYF80_064239</name>
</gene>
<feature type="coiled-coil region" evidence="1">
    <location>
        <begin position="6"/>
        <end position="61"/>
    </location>
</feature>
<evidence type="ECO:0000313" key="4">
    <source>
        <dbReference type="Proteomes" id="UP000314294"/>
    </source>
</evidence>
<sequence length="102" mass="11116">MLFVALQELELNFNRLSEMNLQLRKEKAEAAAQLGARSAEKAALEAQLATLKVDAGKLEVTFKDKLASCERMSAATVSMLARRPPAAPFQPPPVYTPSGKRS</sequence>
<keyword evidence="4" id="KW-1185">Reference proteome</keyword>
<dbReference type="EMBL" id="SRLO01012051">
    <property type="protein sequence ID" value="TNN25630.1"/>
    <property type="molecule type" value="Genomic_DNA"/>
</dbReference>
<evidence type="ECO:0000313" key="3">
    <source>
        <dbReference type="EMBL" id="TNN25630.1"/>
    </source>
</evidence>
<dbReference type="AlphaFoldDB" id="A0A4Z2EAP1"/>
<reference evidence="3 4" key="1">
    <citation type="submission" date="2019-03" db="EMBL/GenBank/DDBJ databases">
        <title>First draft genome of Liparis tanakae, snailfish: a comprehensive survey of snailfish specific genes.</title>
        <authorList>
            <person name="Kim W."/>
            <person name="Song I."/>
            <person name="Jeong J.-H."/>
            <person name="Kim D."/>
            <person name="Kim S."/>
            <person name="Ryu S."/>
            <person name="Song J.Y."/>
            <person name="Lee S.K."/>
        </authorList>
    </citation>
    <scope>NUCLEOTIDE SEQUENCE [LARGE SCALE GENOMIC DNA]</scope>
    <source>
        <tissue evidence="3">Muscle</tissue>
    </source>
</reference>
<feature type="region of interest" description="Disordered" evidence="2">
    <location>
        <begin position="82"/>
        <end position="102"/>
    </location>
</feature>
<accession>A0A4Z2EAP1</accession>